<dbReference type="Gene3D" id="3.40.50.1820">
    <property type="entry name" value="alpha/beta hydrolase"/>
    <property type="match status" value="1"/>
</dbReference>
<reference evidence="3 4" key="1">
    <citation type="submission" date="2022-04" db="EMBL/GenBank/DDBJ databases">
        <title>Genome diversity in the genus Frankia.</title>
        <authorList>
            <person name="Carlos-Shanley C."/>
            <person name="Hahn D."/>
        </authorList>
    </citation>
    <scope>NUCLEOTIDE SEQUENCE [LARGE SCALE GENOMIC DNA]</scope>
    <source>
        <strain evidence="3 4">Ag45/Mut15</strain>
    </source>
</reference>
<accession>A0ABT0K3N4</accession>
<evidence type="ECO:0000256" key="1">
    <source>
        <dbReference type="ARBA" id="ARBA00008645"/>
    </source>
</evidence>
<dbReference type="SUPFAM" id="SSF53474">
    <property type="entry name" value="alpha/beta-Hydrolases"/>
    <property type="match status" value="1"/>
</dbReference>
<name>A0ABT0K3N4_9ACTN</name>
<proteinExistence type="inferred from homology"/>
<keyword evidence="2 3" id="KW-0378">Hydrolase</keyword>
<dbReference type="PANTHER" id="PTHR22946:SF9">
    <property type="entry name" value="POLYKETIDE TRANSFERASE AF380"/>
    <property type="match status" value="1"/>
</dbReference>
<organism evidence="3 4">
    <name type="scientific">Frankia umida</name>
    <dbReference type="NCBI Taxonomy" id="573489"/>
    <lineage>
        <taxon>Bacteria</taxon>
        <taxon>Bacillati</taxon>
        <taxon>Actinomycetota</taxon>
        <taxon>Actinomycetes</taxon>
        <taxon>Frankiales</taxon>
        <taxon>Frankiaceae</taxon>
        <taxon>Frankia</taxon>
    </lineage>
</organism>
<dbReference type="GO" id="GO:0016787">
    <property type="term" value="F:hydrolase activity"/>
    <property type="evidence" value="ECO:0007669"/>
    <property type="project" value="UniProtKB-KW"/>
</dbReference>
<evidence type="ECO:0000256" key="2">
    <source>
        <dbReference type="ARBA" id="ARBA00022801"/>
    </source>
</evidence>
<dbReference type="EMBL" id="JALKFT010000027">
    <property type="protein sequence ID" value="MCK9878112.1"/>
    <property type="molecule type" value="Genomic_DNA"/>
</dbReference>
<dbReference type="InterPro" id="IPR029058">
    <property type="entry name" value="AB_hydrolase_fold"/>
</dbReference>
<gene>
    <name evidence="3" type="ORF">MXD59_20460</name>
</gene>
<evidence type="ECO:0000313" key="4">
    <source>
        <dbReference type="Proteomes" id="UP001201873"/>
    </source>
</evidence>
<protein>
    <submittedName>
        <fullName evidence="3">Alpha/beta hydrolase</fullName>
    </submittedName>
</protein>
<dbReference type="InterPro" id="IPR050261">
    <property type="entry name" value="FrsA_esterase"/>
</dbReference>
<keyword evidence="4" id="KW-1185">Reference proteome</keyword>
<dbReference type="Proteomes" id="UP001201873">
    <property type="component" value="Unassembled WGS sequence"/>
</dbReference>
<dbReference type="RefSeq" id="WP_248826249.1">
    <property type="nucleotide sequence ID" value="NZ_JALKFT010000027.1"/>
</dbReference>
<sequence length="251" mass="26196">MAIPPHMHPFVLDVAPAHRRRIGAIDVHSTDPSAERRRPAVVFVHGGPVPAQLEPTPRDWPTFLGYGALAAAHGLVGVTVDHGLHGPGDYPVAGRNVRSAVEQARAVEGVDPDRVGLWFFSGGGPLAAGWLAAVPPWLRCVALSYPFLSVPPGVPDGAEFDAVGAVATPGRPPILLTRVGAEFPVAVPGQNAFVDAARAHGVPIEVIDVPNGQHGFDSLDHTDESRTAVTRAMTWVAATLHARGAVGASGR</sequence>
<comment type="caution">
    <text evidence="3">The sequence shown here is derived from an EMBL/GenBank/DDBJ whole genome shotgun (WGS) entry which is preliminary data.</text>
</comment>
<evidence type="ECO:0000313" key="3">
    <source>
        <dbReference type="EMBL" id="MCK9878112.1"/>
    </source>
</evidence>
<comment type="similarity">
    <text evidence="1">Belongs to the AB hydrolase superfamily.</text>
</comment>
<dbReference type="PANTHER" id="PTHR22946">
    <property type="entry name" value="DIENELACTONE HYDROLASE DOMAIN-CONTAINING PROTEIN-RELATED"/>
    <property type="match status" value="1"/>
</dbReference>